<dbReference type="InterPro" id="IPR006585">
    <property type="entry name" value="FTP1"/>
</dbReference>
<comment type="caution">
    <text evidence="11">The sequence shown here is derived from an EMBL/GenBank/DDBJ whole genome shotgun (WGS) entry which is preliminary data.</text>
</comment>
<dbReference type="Gene3D" id="2.60.120.260">
    <property type="entry name" value="Galactose-binding domain-like"/>
    <property type="match status" value="1"/>
</dbReference>
<evidence type="ECO:0000256" key="9">
    <source>
        <dbReference type="SAM" id="SignalP"/>
    </source>
</evidence>
<dbReference type="PANTHER" id="PTHR45713">
    <property type="entry name" value="FTP DOMAIN-CONTAINING PROTEIN"/>
    <property type="match status" value="1"/>
</dbReference>
<dbReference type="GO" id="GO:0010185">
    <property type="term" value="P:regulation of cellular defense response"/>
    <property type="evidence" value="ECO:0007669"/>
    <property type="project" value="UniProtKB-ARBA"/>
</dbReference>
<dbReference type="PANTHER" id="PTHR45713:SF6">
    <property type="entry name" value="F5_8 TYPE C DOMAIN-CONTAINING PROTEIN"/>
    <property type="match status" value="1"/>
</dbReference>
<keyword evidence="4" id="KW-0479">Metal-binding</keyword>
<keyword evidence="6" id="KW-0106">Calcium</keyword>
<evidence type="ECO:0000259" key="10">
    <source>
        <dbReference type="PROSITE" id="PS50022"/>
    </source>
</evidence>
<keyword evidence="8" id="KW-1133">Transmembrane helix</keyword>
<accession>K0ZHR3</accession>
<dbReference type="AlphaFoldDB" id="K0ZHR3"/>
<evidence type="ECO:0000256" key="1">
    <source>
        <dbReference type="ARBA" id="ARBA00002219"/>
    </source>
</evidence>
<dbReference type="InterPro" id="IPR008979">
    <property type="entry name" value="Galactose-bd-like_sf"/>
</dbReference>
<keyword evidence="8" id="KW-0472">Membrane</keyword>
<dbReference type="Gene3D" id="2.60.40.10">
    <property type="entry name" value="Immunoglobulins"/>
    <property type="match status" value="1"/>
</dbReference>
<name>K0ZHR3_9ACTO</name>
<dbReference type="GO" id="GO:0005975">
    <property type="term" value="P:carbohydrate metabolic process"/>
    <property type="evidence" value="ECO:0007669"/>
    <property type="project" value="UniProtKB-ARBA"/>
</dbReference>
<dbReference type="InterPro" id="IPR013783">
    <property type="entry name" value="Ig-like_fold"/>
</dbReference>
<dbReference type="eggNOG" id="COG1470">
    <property type="taxonomic scope" value="Bacteria"/>
</dbReference>
<keyword evidence="5" id="KW-0430">Lectin</keyword>
<keyword evidence="12" id="KW-1185">Reference proteome</keyword>
<dbReference type="Pfam" id="PF07679">
    <property type="entry name" value="I-set"/>
    <property type="match status" value="1"/>
</dbReference>
<dbReference type="InterPro" id="IPR000421">
    <property type="entry name" value="FA58C"/>
</dbReference>
<dbReference type="InterPro" id="IPR051941">
    <property type="entry name" value="BG_Antigen-Binding_Lectin"/>
</dbReference>
<keyword evidence="8" id="KW-0812">Transmembrane</keyword>
<evidence type="ECO:0000313" key="12">
    <source>
        <dbReference type="Proteomes" id="UP000003994"/>
    </source>
</evidence>
<keyword evidence="7" id="KW-1015">Disulfide bond</keyword>
<dbReference type="SMART" id="SM00607">
    <property type="entry name" value="FTP"/>
    <property type="match status" value="1"/>
</dbReference>
<keyword evidence="9" id="KW-0732">Signal</keyword>
<feature type="domain" description="F5/8 type C" evidence="10">
    <location>
        <begin position="11"/>
        <end position="182"/>
    </location>
</feature>
<evidence type="ECO:0000256" key="7">
    <source>
        <dbReference type="ARBA" id="ARBA00023157"/>
    </source>
</evidence>
<dbReference type="GO" id="GO:0042806">
    <property type="term" value="F:fucose binding"/>
    <property type="evidence" value="ECO:0007669"/>
    <property type="project" value="UniProtKB-ARBA"/>
</dbReference>
<organism evidence="11 12">
    <name type="scientific">Schaalia turicensis ACS-279-V-Col4</name>
    <dbReference type="NCBI Taxonomy" id="883077"/>
    <lineage>
        <taxon>Bacteria</taxon>
        <taxon>Bacillati</taxon>
        <taxon>Actinomycetota</taxon>
        <taxon>Actinomycetes</taxon>
        <taxon>Actinomycetales</taxon>
        <taxon>Actinomycetaceae</taxon>
        <taxon>Schaalia</taxon>
    </lineage>
</organism>
<sequence length="443" mass="46123">MNFTRTILGGATVAALALAGAVSPTLAAPENLALGKTATQVSTGWYAPASRANDGITDGVFDNGSVSHTNYATNPWWQVDLGEEFALSNVNVWNRSDRDPCQKGACYESLKDFWVVASREELPSNFDPNGPLADGVKALKVDGVGGFPSSVDFGGFQARHVRVILPGPYTQLALAEVEVFGEKIVNGEAPHISPISIESDDMDKVEIAGDDQFRTITAPEGTTLNLAADVTGDPAPDLQWQIKEKGLDQWVNLDGDTGRATSIKVTPGTDGAQIRLLATNSTGTVESGIVELKLKAAEPAPNPGPNPNPGPTITLEKSTAKIGESIEIVGTGFTAGHEISAVLHSDPITIGTALADERGVVRFSYTIPATTPIGSHEIILTDAATGVSVKVPFLIEAATTKEAATAKSRGLAKTGADVAGLMALAALFAATGAVVSTRAKRRS</sequence>
<reference evidence="11 12" key="1">
    <citation type="submission" date="2012-07" db="EMBL/GenBank/DDBJ databases">
        <title>The Genome Sequence of Actinomyces turicensis ACS-279-V-COL4.</title>
        <authorList>
            <consortium name="The Broad Institute Genome Sequencing Platform"/>
            <person name="Earl A."/>
            <person name="Ward D."/>
            <person name="Feldgarden M."/>
            <person name="Gevers D."/>
            <person name="Saerens B."/>
            <person name="Vaneechoutte M."/>
            <person name="Walker B."/>
            <person name="Young S.K."/>
            <person name="Zeng Q."/>
            <person name="Gargeya S."/>
            <person name="Fitzgerald M."/>
            <person name="Haas B."/>
            <person name="Abouelleil A."/>
            <person name="Alvarado L."/>
            <person name="Arachchi H.M."/>
            <person name="Berlin A."/>
            <person name="Chapman S.B."/>
            <person name="Goldberg J."/>
            <person name="Griggs A."/>
            <person name="Gujja S."/>
            <person name="Hansen M."/>
            <person name="Howarth C."/>
            <person name="Imamovic A."/>
            <person name="Larimer J."/>
            <person name="McCowen C."/>
            <person name="Montmayeur A."/>
            <person name="Murphy C."/>
            <person name="Neiman D."/>
            <person name="Pearson M."/>
            <person name="Priest M."/>
            <person name="Roberts A."/>
            <person name="Saif S."/>
            <person name="Shea T."/>
            <person name="Sisk P."/>
            <person name="Sykes S."/>
            <person name="Wortman J."/>
            <person name="Nusbaum C."/>
            <person name="Birren B."/>
        </authorList>
    </citation>
    <scope>NUCLEOTIDE SEQUENCE [LARGE SCALE GENOMIC DNA]</scope>
    <source>
        <strain evidence="11 12">ACS-279-V-Col4</strain>
    </source>
</reference>
<comment type="function">
    <text evidence="1">Acts as a defensive agent. Recognizes blood group fucosylated oligosaccharides including A, B, H and Lewis B-type antigens. Does not recognize Lewis A antigen and has low affinity for monovalent haptens.</text>
</comment>
<evidence type="ECO:0000256" key="8">
    <source>
        <dbReference type="SAM" id="Phobius"/>
    </source>
</evidence>
<evidence type="ECO:0000256" key="3">
    <source>
        <dbReference type="ARBA" id="ARBA00011233"/>
    </source>
</evidence>
<dbReference type="GO" id="GO:0046872">
    <property type="term" value="F:metal ion binding"/>
    <property type="evidence" value="ECO:0007669"/>
    <property type="project" value="UniProtKB-KW"/>
</dbReference>
<protein>
    <recommendedName>
        <fullName evidence="10">F5/8 type C domain-containing protein</fullName>
    </recommendedName>
</protein>
<dbReference type="Pfam" id="PF22633">
    <property type="entry name" value="F5_F8_type_C_2"/>
    <property type="match status" value="1"/>
</dbReference>
<dbReference type="EMBL" id="AGWQ01000004">
    <property type="protein sequence ID" value="EJZ87090.1"/>
    <property type="molecule type" value="Genomic_DNA"/>
</dbReference>
<evidence type="ECO:0000313" key="11">
    <source>
        <dbReference type="EMBL" id="EJZ87090.1"/>
    </source>
</evidence>
<feature type="transmembrane region" description="Helical" evidence="8">
    <location>
        <begin position="418"/>
        <end position="437"/>
    </location>
</feature>
<evidence type="ECO:0000256" key="2">
    <source>
        <dbReference type="ARBA" id="ARBA00010147"/>
    </source>
</evidence>
<evidence type="ECO:0000256" key="5">
    <source>
        <dbReference type="ARBA" id="ARBA00022734"/>
    </source>
</evidence>
<evidence type="ECO:0000256" key="6">
    <source>
        <dbReference type="ARBA" id="ARBA00022837"/>
    </source>
</evidence>
<dbReference type="InterPro" id="IPR013098">
    <property type="entry name" value="Ig_I-set"/>
</dbReference>
<gene>
    <name evidence="11" type="ORF">HMPREF9241_00679</name>
</gene>
<dbReference type="PROSITE" id="PS50022">
    <property type="entry name" value="FA58C_3"/>
    <property type="match status" value="1"/>
</dbReference>
<dbReference type="HOGENOM" id="CLU_617699_0_0_11"/>
<proteinExistence type="inferred from homology"/>
<dbReference type="PATRIC" id="fig|883077.3.peg.686"/>
<dbReference type="SUPFAM" id="SSF49785">
    <property type="entry name" value="Galactose-binding domain-like"/>
    <property type="match status" value="1"/>
</dbReference>
<comment type="subunit">
    <text evidence="3">Homotrimer.</text>
</comment>
<comment type="similarity">
    <text evidence="2">Belongs to the fucolectin family.</text>
</comment>
<dbReference type="RefSeq" id="WP_006680884.1">
    <property type="nucleotide sequence ID" value="NZ_JH815208.1"/>
</dbReference>
<dbReference type="STRING" id="883077.HMPREF9241_00679"/>
<feature type="signal peptide" evidence="9">
    <location>
        <begin position="1"/>
        <end position="27"/>
    </location>
</feature>
<dbReference type="eggNOG" id="COG3757">
    <property type="taxonomic scope" value="Bacteria"/>
</dbReference>
<dbReference type="Proteomes" id="UP000003994">
    <property type="component" value="Unassembled WGS sequence"/>
</dbReference>
<feature type="chain" id="PRO_5003841976" description="F5/8 type C domain-containing protein" evidence="9">
    <location>
        <begin position="28"/>
        <end position="443"/>
    </location>
</feature>
<evidence type="ECO:0000256" key="4">
    <source>
        <dbReference type="ARBA" id="ARBA00022723"/>
    </source>
</evidence>